<feature type="active site" evidence="7">
    <location>
        <position position="69"/>
    </location>
</feature>
<dbReference type="KEGG" id="amaq:GO499_05555"/>
<dbReference type="NCBIfam" id="TIGR00080">
    <property type="entry name" value="pimt"/>
    <property type="match status" value="1"/>
</dbReference>
<comment type="function">
    <text evidence="7">Catalyzes the methyl esterification of L-isoaspartyl residues in peptides and proteins that result from spontaneous decomposition of normal L-aspartyl and L-asparaginyl residues. It plays a role in the repair and/or degradation of damaged proteins.</text>
</comment>
<keyword evidence="5 7" id="KW-0808">Transferase</keyword>
<organism evidence="8 9">
    <name type="scientific">Algicella marina</name>
    <dbReference type="NCBI Taxonomy" id="2683284"/>
    <lineage>
        <taxon>Bacteria</taxon>
        <taxon>Pseudomonadati</taxon>
        <taxon>Pseudomonadota</taxon>
        <taxon>Alphaproteobacteria</taxon>
        <taxon>Rhodobacterales</taxon>
        <taxon>Paracoccaceae</taxon>
        <taxon>Algicella</taxon>
    </lineage>
</organism>
<sequence>MPCQRWRRRSVTEAQVMELVMTLRMAGVRDKDVLQAIEKTPRGAFLSGIFKDRAYENVPLPISCGQTISQPTVVGLMTQALELDKRCKVLEIGTGSGYQAAILSRLSRRVYTTERHRPLARTARAVMQELDLTNVTVIAADGTLGLPDQAPFDRILVTAAAEDPPAGLLAQLRPGGIMVLPVGQSDTVQTLLKVVKLEDGYDYQTLGDVRFVPLLEGMAEDTPE</sequence>
<dbReference type="CDD" id="cd02440">
    <property type="entry name" value="AdoMet_MTases"/>
    <property type="match status" value="1"/>
</dbReference>
<keyword evidence="9" id="KW-1185">Reference proteome</keyword>
<dbReference type="Proteomes" id="UP000464495">
    <property type="component" value="Chromosome"/>
</dbReference>
<evidence type="ECO:0000256" key="7">
    <source>
        <dbReference type="HAMAP-Rule" id="MF_00090"/>
    </source>
</evidence>
<dbReference type="GO" id="GO:0030091">
    <property type="term" value="P:protein repair"/>
    <property type="evidence" value="ECO:0007669"/>
    <property type="project" value="UniProtKB-UniRule"/>
</dbReference>
<evidence type="ECO:0000256" key="5">
    <source>
        <dbReference type="ARBA" id="ARBA00022679"/>
    </source>
</evidence>
<accession>A0A6P1SVI1</accession>
<dbReference type="HAMAP" id="MF_00090">
    <property type="entry name" value="PIMT"/>
    <property type="match status" value="1"/>
</dbReference>
<reference evidence="8 9" key="1">
    <citation type="submission" date="2019-12" db="EMBL/GenBank/DDBJ databases">
        <title>Complete genome sequence of Algicella marina strain 9Alg 56(T) isolated from the red alga Tichocarpus crinitus.</title>
        <authorList>
            <person name="Kim S.-G."/>
            <person name="Nedashkovskaya O.I."/>
        </authorList>
    </citation>
    <scope>NUCLEOTIDE SEQUENCE [LARGE SCALE GENOMIC DNA]</scope>
    <source>
        <strain evidence="8 9">9Alg 56</strain>
    </source>
</reference>
<protein>
    <recommendedName>
        <fullName evidence="7">Protein-L-isoaspartate O-methyltransferase</fullName>
        <ecNumber evidence="7">2.1.1.77</ecNumber>
    </recommendedName>
    <alternativeName>
        <fullName evidence="7">L-isoaspartyl protein carboxyl methyltransferase</fullName>
    </alternativeName>
    <alternativeName>
        <fullName evidence="7">Protein L-isoaspartyl methyltransferase</fullName>
    </alternativeName>
    <alternativeName>
        <fullName evidence="7">Protein-beta-aspartate methyltransferase</fullName>
        <shortName evidence="7">PIMT</shortName>
    </alternativeName>
</protein>
<comment type="catalytic activity">
    <reaction evidence="7">
        <text>[protein]-L-isoaspartate + S-adenosyl-L-methionine = [protein]-L-isoaspartate alpha-methyl ester + S-adenosyl-L-homocysteine</text>
        <dbReference type="Rhea" id="RHEA:12705"/>
        <dbReference type="Rhea" id="RHEA-COMP:12143"/>
        <dbReference type="Rhea" id="RHEA-COMP:12144"/>
        <dbReference type="ChEBI" id="CHEBI:57856"/>
        <dbReference type="ChEBI" id="CHEBI:59789"/>
        <dbReference type="ChEBI" id="CHEBI:90596"/>
        <dbReference type="ChEBI" id="CHEBI:90598"/>
        <dbReference type="EC" id="2.1.1.77"/>
    </reaction>
</comment>
<dbReference type="PROSITE" id="PS01279">
    <property type="entry name" value="PCMT"/>
    <property type="match status" value="1"/>
</dbReference>
<keyword evidence="3 7" id="KW-0963">Cytoplasm</keyword>
<comment type="similarity">
    <text evidence="2 7">Belongs to the methyltransferase superfamily. L-isoaspartyl/D-aspartyl protein methyltransferase family.</text>
</comment>
<dbReference type="AlphaFoldDB" id="A0A6P1SVI1"/>
<dbReference type="Gene3D" id="3.40.50.150">
    <property type="entry name" value="Vaccinia Virus protein VP39"/>
    <property type="match status" value="1"/>
</dbReference>
<dbReference type="PANTHER" id="PTHR11579:SF0">
    <property type="entry name" value="PROTEIN-L-ISOASPARTATE(D-ASPARTATE) O-METHYLTRANSFERASE"/>
    <property type="match status" value="1"/>
</dbReference>
<evidence type="ECO:0000313" key="9">
    <source>
        <dbReference type="Proteomes" id="UP000464495"/>
    </source>
</evidence>
<evidence type="ECO:0000256" key="2">
    <source>
        <dbReference type="ARBA" id="ARBA00005369"/>
    </source>
</evidence>
<evidence type="ECO:0000256" key="4">
    <source>
        <dbReference type="ARBA" id="ARBA00022603"/>
    </source>
</evidence>
<keyword evidence="4 7" id="KW-0489">Methyltransferase</keyword>
<dbReference type="GO" id="GO:0005737">
    <property type="term" value="C:cytoplasm"/>
    <property type="evidence" value="ECO:0007669"/>
    <property type="project" value="UniProtKB-SubCell"/>
</dbReference>
<dbReference type="GO" id="GO:0032259">
    <property type="term" value="P:methylation"/>
    <property type="evidence" value="ECO:0007669"/>
    <property type="project" value="UniProtKB-KW"/>
</dbReference>
<dbReference type="EC" id="2.1.1.77" evidence="7"/>
<name>A0A6P1SVI1_9RHOB</name>
<gene>
    <name evidence="7" type="primary">pcm</name>
    <name evidence="8" type="ORF">GO499_05555</name>
</gene>
<dbReference type="EMBL" id="CP046620">
    <property type="protein sequence ID" value="QHQ34694.1"/>
    <property type="molecule type" value="Genomic_DNA"/>
</dbReference>
<evidence type="ECO:0000313" key="8">
    <source>
        <dbReference type="EMBL" id="QHQ34694.1"/>
    </source>
</evidence>
<proteinExistence type="inferred from homology"/>
<evidence type="ECO:0000256" key="3">
    <source>
        <dbReference type="ARBA" id="ARBA00022490"/>
    </source>
</evidence>
<dbReference type="PANTHER" id="PTHR11579">
    <property type="entry name" value="PROTEIN-L-ISOASPARTATE O-METHYLTRANSFERASE"/>
    <property type="match status" value="1"/>
</dbReference>
<dbReference type="NCBIfam" id="NF001453">
    <property type="entry name" value="PRK00312.1"/>
    <property type="match status" value="1"/>
</dbReference>
<dbReference type="SUPFAM" id="SSF53335">
    <property type="entry name" value="S-adenosyl-L-methionine-dependent methyltransferases"/>
    <property type="match status" value="1"/>
</dbReference>
<dbReference type="Pfam" id="PF01135">
    <property type="entry name" value="PCMT"/>
    <property type="match status" value="1"/>
</dbReference>
<dbReference type="GO" id="GO:0004719">
    <property type="term" value="F:protein-L-isoaspartate (D-aspartate) O-methyltransferase activity"/>
    <property type="evidence" value="ECO:0007669"/>
    <property type="project" value="UniProtKB-UniRule"/>
</dbReference>
<dbReference type="InterPro" id="IPR000682">
    <property type="entry name" value="PCMT"/>
</dbReference>
<comment type="subcellular location">
    <subcellularLocation>
        <location evidence="1 7">Cytoplasm</location>
    </subcellularLocation>
</comment>
<evidence type="ECO:0000256" key="1">
    <source>
        <dbReference type="ARBA" id="ARBA00004496"/>
    </source>
</evidence>
<keyword evidence="6 7" id="KW-0949">S-adenosyl-L-methionine</keyword>
<evidence type="ECO:0000256" key="6">
    <source>
        <dbReference type="ARBA" id="ARBA00022691"/>
    </source>
</evidence>
<dbReference type="InterPro" id="IPR029063">
    <property type="entry name" value="SAM-dependent_MTases_sf"/>
</dbReference>
<dbReference type="FunFam" id="3.40.50.150:FF:000010">
    <property type="entry name" value="Protein-L-isoaspartate O-methyltransferase"/>
    <property type="match status" value="1"/>
</dbReference>